<dbReference type="Proteomes" id="UP001497700">
    <property type="component" value="Unassembled WGS sequence"/>
</dbReference>
<protein>
    <submittedName>
        <fullName evidence="1">Uncharacterized protein</fullName>
    </submittedName>
</protein>
<organism evidence="1 2">
    <name type="scientific">Hypoxylon rubiginosum</name>
    <dbReference type="NCBI Taxonomy" id="110542"/>
    <lineage>
        <taxon>Eukaryota</taxon>
        <taxon>Fungi</taxon>
        <taxon>Dikarya</taxon>
        <taxon>Ascomycota</taxon>
        <taxon>Pezizomycotina</taxon>
        <taxon>Sordariomycetes</taxon>
        <taxon>Xylariomycetidae</taxon>
        <taxon>Xylariales</taxon>
        <taxon>Hypoxylaceae</taxon>
        <taxon>Hypoxylon</taxon>
    </lineage>
</organism>
<keyword evidence="2" id="KW-1185">Reference proteome</keyword>
<proteinExistence type="predicted"/>
<evidence type="ECO:0000313" key="1">
    <source>
        <dbReference type="EMBL" id="KAI4862858.1"/>
    </source>
</evidence>
<evidence type="ECO:0000313" key="2">
    <source>
        <dbReference type="Proteomes" id="UP001497700"/>
    </source>
</evidence>
<gene>
    <name evidence="1" type="ORF">F4820DRAFT_397630</name>
</gene>
<dbReference type="EMBL" id="MU393517">
    <property type="protein sequence ID" value="KAI4862858.1"/>
    <property type="molecule type" value="Genomic_DNA"/>
</dbReference>
<comment type="caution">
    <text evidence="1">The sequence shown here is derived from an EMBL/GenBank/DDBJ whole genome shotgun (WGS) entry which is preliminary data.</text>
</comment>
<name>A0ACB9YV66_9PEZI</name>
<reference evidence="1 2" key="1">
    <citation type="journal article" date="2022" name="New Phytol.">
        <title>Ecological generalism drives hyperdiversity of secondary metabolite gene clusters in xylarialean endophytes.</title>
        <authorList>
            <person name="Franco M.E.E."/>
            <person name="Wisecaver J.H."/>
            <person name="Arnold A.E."/>
            <person name="Ju Y.M."/>
            <person name="Slot J.C."/>
            <person name="Ahrendt S."/>
            <person name="Moore L.P."/>
            <person name="Eastman K.E."/>
            <person name="Scott K."/>
            <person name="Konkel Z."/>
            <person name="Mondo S.J."/>
            <person name="Kuo A."/>
            <person name="Hayes R.D."/>
            <person name="Haridas S."/>
            <person name="Andreopoulos B."/>
            <person name="Riley R."/>
            <person name="LaButti K."/>
            <person name="Pangilinan J."/>
            <person name="Lipzen A."/>
            <person name="Amirebrahimi M."/>
            <person name="Yan J."/>
            <person name="Adam C."/>
            <person name="Keymanesh K."/>
            <person name="Ng V."/>
            <person name="Louie K."/>
            <person name="Northen T."/>
            <person name="Drula E."/>
            <person name="Henrissat B."/>
            <person name="Hsieh H.M."/>
            <person name="Youens-Clark K."/>
            <person name="Lutzoni F."/>
            <person name="Miadlikowska J."/>
            <person name="Eastwood D.C."/>
            <person name="Hamelin R.C."/>
            <person name="Grigoriev I.V."/>
            <person name="U'Ren J.M."/>
        </authorList>
    </citation>
    <scope>NUCLEOTIDE SEQUENCE [LARGE SCALE GENOMIC DNA]</scope>
    <source>
        <strain evidence="1 2">CBS 119005</strain>
    </source>
</reference>
<sequence>MRPSMKQFSSRLKRRFHPEDQDSTETSKLPQSEAPSTPTNSRHPDPTHPKKIAEKMHHPTKYSSSKFRKHSWKPSIASGASVSSNVATHPKTSAAKGTFGSAPSLEPVTSHDKTSTQDTIDRFKATNMSNPAASGTSHGIPPVYPEFGSLSYQGLDVVAPIDYSSIDTQAMASLGHMPFLTPGSQPPPHPWNSYAIPQTFLPWPTLQPAQPAQPTQSAQSAQSAQHAQPAQPAQSAQSMHFTPFLSQLQSLDLSNGMSFPQQFPHWHEPSSSSFCPIQPGGEPIAGETVADDKILRGSNESLASLEQPEVETALVEEVSRALEPLQRFVRRCVRQNCAACRRKLAMGMDDVGEMANSWAAIATSPDALVGKDRAIVLGWKCQNAQCPVLTCPGCGLDGGLMIMRGQSSTFYIAGMRFTTYWCCDDARMAAIWALSCGYNTRSTSKSTSASQVTNKTRESAKFNPPPAARPKGVGYGGKRPEYSVPSHYNAAFLPVASPAPKKTVDPEVDMRREAKFRLMALLLPSYKLGTSFDMSPPDLVSRILSRSLVVEQAAAMLSNDSINEIAIHRYGLYDALLDFFDAAGSHLATAELVYNERELYHRGDGRLLFISFDMCKSKARMVSKDTGKSLLELLGKLASQAQTVTRHASTHLAAFDGREGQKVLKLSRRLVEVLTSHDANAQRLRTEMDTSAIEPKIDFAEWHSNNCVSDVPDERVLDKFTYSVLAERANATAPAYGRMRRLITELSTLQTSLPEGIFIRYGSSRLDVMKVLIIGPKDTPYEHGLFEFDLYCTPGYPNDPPMMRFKTTSNGKVRFNPNLYEDGTICLSLLGTWAGEPWRANQSTILQILVSIQSMIFCEHPWYNEPGRENSEGSKTQSARYNNEVRAWTLRHALQPWIDASGAKDKGKRAITTPDELPSLWQETAQLYLQVNAKDILESSRLAALNSKNSGLQHAVKAVNAAFQAWGYSY</sequence>
<accession>A0ACB9YV66</accession>